<reference evidence="3 4" key="1">
    <citation type="submission" date="2016-03" db="EMBL/GenBank/DDBJ databases">
        <title>Draft genome sequence of Flavobacterium fryxellicola DSM 16209.</title>
        <authorList>
            <person name="Shin S.-K."/>
            <person name="Yi H."/>
        </authorList>
    </citation>
    <scope>NUCLEOTIDE SEQUENCE [LARGE SCALE GENOMIC DNA]</scope>
    <source>
        <strain evidence="3 4">DSM 16209</strain>
    </source>
</reference>
<keyword evidence="2" id="KW-0812">Transmembrane</keyword>
<keyword evidence="2" id="KW-1133">Transmembrane helix</keyword>
<evidence type="ECO:0000313" key="4">
    <source>
        <dbReference type="Proteomes" id="UP000077164"/>
    </source>
</evidence>
<accession>A0A167V2U4</accession>
<name>A0A167V2U4_9FLAO</name>
<feature type="transmembrane region" description="Helical" evidence="2">
    <location>
        <begin position="120"/>
        <end position="137"/>
    </location>
</feature>
<dbReference type="OrthoDB" id="1454805at2"/>
<organism evidence="3 4">
    <name type="scientific">Flavobacterium fryxellicola</name>
    <dbReference type="NCBI Taxonomy" id="249352"/>
    <lineage>
        <taxon>Bacteria</taxon>
        <taxon>Pseudomonadati</taxon>
        <taxon>Bacteroidota</taxon>
        <taxon>Flavobacteriia</taxon>
        <taxon>Flavobacteriales</taxon>
        <taxon>Flavobacteriaceae</taxon>
        <taxon>Flavobacterium</taxon>
    </lineage>
</organism>
<gene>
    <name evidence="3" type="ORF">FBFR_13475</name>
</gene>
<dbReference type="STRING" id="249352.SAMN05444395_1211"/>
<sequence length="188" mass="21871">MIDLKKEDVEVLDFILEKISHENTYLSCDDLSKFGNGNLSEFSELEFERMMFILNEFKVCNCIFNKDANSIYANSKTSYFIKEGGFKKLYDESVIEKQHSKVIRAKELNDAKLSKWQVKYFWYIFVFGLLGGIYSTVEIIKSLTTSENVKEKQVTKEEMELELSKLRTLILNQKKDNSLIPANSQKGK</sequence>
<feature type="coiled-coil region" evidence="1">
    <location>
        <begin position="149"/>
        <end position="176"/>
    </location>
</feature>
<dbReference type="Proteomes" id="UP000077164">
    <property type="component" value="Unassembled WGS sequence"/>
</dbReference>
<protein>
    <submittedName>
        <fullName evidence="3">Uncharacterized protein</fullName>
    </submittedName>
</protein>
<evidence type="ECO:0000256" key="1">
    <source>
        <dbReference type="SAM" id="Coils"/>
    </source>
</evidence>
<keyword evidence="1" id="KW-0175">Coiled coil</keyword>
<comment type="caution">
    <text evidence="3">The sequence shown here is derived from an EMBL/GenBank/DDBJ whole genome shotgun (WGS) entry which is preliminary data.</text>
</comment>
<keyword evidence="2" id="KW-0472">Membrane</keyword>
<keyword evidence="4" id="KW-1185">Reference proteome</keyword>
<evidence type="ECO:0000313" key="3">
    <source>
        <dbReference type="EMBL" id="OAB26029.1"/>
    </source>
</evidence>
<proteinExistence type="predicted"/>
<dbReference type="EMBL" id="LVJE01000036">
    <property type="protein sequence ID" value="OAB26029.1"/>
    <property type="molecule type" value="Genomic_DNA"/>
</dbReference>
<dbReference type="AlphaFoldDB" id="A0A167V2U4"/>
<dbReference type="RefSeq" id="WP_066082218.1">
    <property type="nucleotide sequence ID" value="NZ_FRDK01000021.1"/>
</dbReference>
<evidence type="ECO:0000256" key="2">
    <source>
        <dbReference type="SAM" id="Phobius"/>
    </source>
</evidence>